<dbReference type="SUPFAM" id="SSF53182">
    <property type="entry name" value="Pyrrolidone carboxyl peptidase (pyroglutamate aminopeptidase)"/>
    <property type="match status" value="1"/>
</dbReference>
<accession>A0A0R3WII6</accession>
<organism evidence="8">
    <name type="scientific">Hydatigena taeniaeformis</name>
    <name type="common">Feline tapeworm</name>
    <name type="synonym">Taenia taeniaeformis</name>
    <dbReference type="NCBI Taxonomy" id="6205"/>
    <lineage>
        <taxon>Eukaryota</taxon>
        <taxon>Metazoa</taxon>
        <taxon>Spiralia</taxon>
        <taxon>Lophotrochozoa</taxon>
        <taxon>Platyhelminthes</taxon>
        <taxon>Cestoda</taxon>
        <taxon>Eucestoda</taxon>
        <taxon>Cyclophyllidea</taxon>
        <taxon>Taeniidae</taxon>
        <taxon>Hydatigera</taxon>
    </lineage>
</organism>
<name>A0A0R3WII6_HYDTA</name>
<keyword evidence="3" id="KW-0645">Protease</keyword>
<evidence type="ECO:0000256" key="4">
    <source>
        <dbReference type="ARBA" id="ARBA00022801"/>
    </source>
</evidence>
<evidence type="ECO:0000256" key="1">
    <source>
        <dbReference type="ARBA" id="ARBA00006641"/>
    </source>
</evidence>
<dbReference type="STRING" id="6205.A0A0R3WII6"/>
<dbReference type="InterPro" id="IPR016125">
    <property type="entry name" value="Peptidase_C15-like"/>
</dbReference>
<reference evidence="6 7" key="2">
    <citation type="submission" date="2018-11" db="EMBL/GenBank/DDBJ databases">
        <authorList>
            <consortium name="Pathogen Informatics"/>
        </authorList>
    </citation>
    <scope>NUCLEOTIDE SEQUENCE [LARGE SCALE GENOMIC DNA]</scope>
</reference>
<dbReference type="GO" id="GO:0016920">
    <property type="term" value="F:pyroglutamyl-peptidase activity"/>
    <property type="evidence" value="ECO:0007669"/>
    <property type="project" value="InterPro"/>
</dbReference>
<sequence length="207" mass="22623">MDAQSKVVVTGFGPFGGISVNSSTTAVLNLQAKWEEIVSHTKFFPELVVLPNVEVSYKAVDKIVSHIWDDLKPDLVVHVGVSAFSSTISLESQSGSGPYMMADDGCLPCQLFCDRQISTKLSLDEPCALLRSRGFKCDISTDPGCFLCSYIYRCSLEKNPYRTLFVHVPTISSAVTADYLGDFLFLLIVILCKSCDVPISSSLVAYL</sequence>
<reference evidence="8" key="1">
    <citation type="submission" date="2017-02" db="UniProtKB">
        <authorList>
            <consortium name="WormBaseParasite"/>
        </authorList>
    </citation>
    <scope>IDENTIFICATION</scope>
</reference>
<dbReference type="PRINTS" id="PR00706">
    <property type="entry name" value="PYROGLUPTASE"/>
</dbReference>
<dbReference type="InterPro" id="IPR000816">
    <property type="entry name" value="Peptidase_C15"/>
</dbReference>
<dbReference type="WBParaSite" id="TTAC_0000041301-mRNA-1">
    <property type="protein sequence ID" value="TTAC_0000041301-mRNA-1"/>
    <property type="gene ID" value="TTAC_0000041301"/>
</dbReference>
<keyword evidence="4" id="KW-0378">Hydrolase</keyword>
<dbReference type="AlphaFoldDB" id="A0A0R3WII6"/>
<dbReference type="GO" id="GO:0005829">
    <property type="term" value="C:cytosol"/>
    <property type="evidence" value="ECO:0007669"/>
    <property type="project" value="InterPro"/>
</dbReference>
<keyword evidence="2" id="KW-0963">Cytoplasm</keyword>
<evidence type="ECO:0000313" key="6">
    <source>
        <dbReference type="EMBL" id="VDM16418.1"/>
    </source>
</evidence>
<evidence type="ECO:0000313" key="8">
    <source>
        <dbReference type="WBParaSite" id="TTAC_0000041301-mRNA-1"/>
    </source>
</evidence>
<dbReference type="Proteomes" id="UP000274429">
    <property type="component" value="Unassembled WGS sequence"/>
</dbReference>
<evidence type="ECO:0000256" key="5">
    <source>
        <dbReference type="ARBA" id="ARBA00022807"/>
    </source>
</evidence>
<dbReference type="InterPro" id="IPR036440">
    <property type="entry name" value="Peptidase_C15-like_sf"/>
</dbReference>
<evidence type="ECO:0000256" key="3">
    <source>
        <dbReference type="ARBA" id="ARBA00022670"/>
    </source>
</evidence>
<evidence type="ECO:0000256" key="2">
    <source>
        <dbReference type="ARBA" id="ARBA00022490"/>
    </source>
</evidence>
<keyword evidence="5" id="KW-0788">Thiol protease</keyword>
<evidence type="ECO:0000313" key="7">
    <source>
        <dbReference type="Proteomes" id="UP000274429"/>
    </source>
</evidence>
<keyword evidence="7" id="KW-1185">Reference proteome</keyword>
<dbReference type="Gene3D" id="3.40.630.20">
    <property type="entry name" value="Peptidase C15, pyroglutamyl peptidase I-like"/>
    <property type="match status" value="1"/>
</dbReference>
<dbReference type="OrthoDB" id="407146at2759"/>
<comment type="similarity">
    <text evidence="1">Belongs to the peptidase C15 family.</text>
</comment>
<protein>
    <submittedName>
        <fullName evidence="8">Pyroglutamyl-peptidase I</fullName>
    </submittedName>
</protein>
<dbReference type="Pfam" id="PF01470">
    <property type="entry name" value="Peptidase_C15"/>
    <property type="match status" value="1"/>
</dbReference>
<dbReference type="EMBL" id="UYWX01000034">
    <property type="protein sequence ID" value="VDM16418.1"/>
    <property type="molecule type" value="Genomic_DNA"/>
</dbReference>
<proteinExistence type="inferred from homology"/>
<dbReference type="GO" id="GO:0006508">
    <property type="term" value="P:proteolysis"/>
    <property type="evidence" value="ECO:0007669"/>
    <property type="project" value="UniProtKB-KW"/>
</dbReference>
<gene>
    <name evidence="6" type="ORF">TTAC_LOCUS414</name>
</gene>
<dbReference type="PANTHER" id="PTHR23402">
    <property type="entry name" value="PROTEASE FAMILY C15 PYROGLUTAMYL-PEPTIDASE I-RELATED"/>
    <property type="match status" value="1"/>
</dbReference>
<dbReference type="PANTHER" id="PTHR23402:SF1">
    <property type="entry name" value="PYROGLUTAMYL-PEPTIDASE I"/>
    <property type="match status" value="1"/>
</dbReference>